<organism evidence="2 3">
    <name type="scientific">Cirrhinus mrigala</name>
    <name type="common">Mrigala</name>
    <dbReference type="NCBI Taxonomy" id="683832"/>
    <lineage>
        <taxon>Eukaryota</taxon>
        <taxon>Metazoa</taxon>
        <taxon>Chordata</taxon>
        <taxon>Craniata</taxon>
        <taxon>Vertebrata</taxon>
        <taxon>Euteleostomi</taxon>
        <taxon>Actinopterygii</taxon>
        <taxon>Neopterygii</taxon>
        <taxon>Teleostei</taxon>
        <taxon>Ostariophysi</taxon>
        <taxon>Cypriniformes</taxon>
        <taxon>Cyprinidae</taxon>
        <taxon>Labeoninae</taxon>
        <taxon>Labeonini</taxon>
        <taxon>Cirrhinus</taxon>
    </lineage>
</organism>
<protein>
    <submittedName>
        <fullName evidence="2">Uncharacterized protein</fullName>
    </submittedName>
</protein>
<feature type="non-terminal residue" evidence="2">
    <location>
        <position position="1"/>
    </location>
</feature>
<evidence type="ECO:0000313" key="2">
    <source>
        <dbReference type="EMBL" id="KAL0204670.1"/>
    </source>
</evidence>
<dbReference type="AlphaFoldDB" id="A0ABD0S2R2"/>
<gene>
    <name evidence="2" type="ORF">M9458_002688</name>
</gene>
<dbReference type="Proteomes" id="UP001529510">
    <property type="component" value="Unassembled WGS sequence"/>
</dbReference>
<accession>A0ABD0S2R2</accession>
<proteinExistence type="predicted"/>
<comment type="caution">
    <text evidence="2">The sequence shown here is derived from an EMBL/GenBank/DDBJ whole genome shotgun (WGS) entry which is preliminary data.</text>
</comment>
<evidence type="ECO:0000256" key="1">
    <source>
        <dbReference type="SAM" id="MobiDB-lite"/>
    </source>
</evidence>
<feature type="region of interest" description="Disordered" evidence="1">
    <location>
        <begin position="44"/>
        <end position="63"/>
    </location>
</feature>
<evidence type="ECO:0000313" key="3">
    <source>
        <dbReference type="Proteomes" id="UP001529510"/>
    </source>
</evidence>
<keyword evidence="3" id="KW-1185">Reference proteome</keyword>
<reference evidence="2 3" key="1">
    <citation type="submission" date="2024-05" db="EMBL/GenBank/DDBJ databases">
        <title>Genome sequencing and assembly of Indian major carp, Cirrhinus mrigala (Hamilton, 1822).</title>
        <authorList>
            <person name="Mohindra V."/>
            <person name="Chowdhury L.M."/>
            <person name="Lal K."/>
            <person name="Jena J.K."/>
        </authorList>
    </citation>
    <scope>NUCLEOTIDE SEQUENCE [LARGE SCALE GENOMIC DNA]</scope>
    <source>
        <strain evidence="2">CM1030</strain>
        <tissue evidence="2">Blood</tissue>
    </source>
</reference>
<name>A0ABD0S2R2_CIRMR</name>
<dbReference type="EMBL" id="JAMKFB020000001">
    <property type="protein sequence ID" value="KAL0204670.1"/>
    <property type="molecule type" value="Genomic_DNA"/>
</dbReference>
<sequence>VVPLNVILPELGIAIWCVWVEHTIPEPTNEPKLPPSLPLPLPLPLSSSPPPPPLHPVRPSVHPEPCGGVGTPRVCQSPLASWLKDPLSPLLASEFRTLLRPIDPVAPPLLLAPVCPPWPISPPALPGFL</sequence>
<feature type="compositionally biased region" description="Pro residues" evidence="1">
    <location>
        <begin position="44"/>
        <end position="56"/>
    </location>
</feature>
<feature type="non-terminal residue" evidence="2">
    <location>
        <position position="129"/>
    </location>
</feature>